<evidence type="ECO:0000313" key="2">
    <source>
        <dbReference type="Proteomes" id="UP000706039"/>
    </source>
</evidence>
<accession>A0ABS7PTC6</accession>
<reference evidence="1 2" key="1">
    <citation type="submission" date="2021-08" db="EMBL/GenBank/DDBJ databases">
        <authorList>
            <person name="Tuo L."/>
        </authorList>
    </citation>
    <scope>NUCLEOTIDE SEQUENCE [LARGE SCALE GENOMIC DNA]</scope>
    <source>
        <strain evidence="1 2">JCM 31229</strain>
    </source>
</reference>
<organism evidence="1 2">
    <name type="scientific">Sphingomonas colocasiae</name>
    <dbReference type="NCBI Taxonomy" id="1848973"/>
    <lineage>
        <taxon>Bacteria</taxon>
        <taxon>Pseudomonadati</taxon>
        <taxon>Pseudomonadota</taxon>
        <taxon>Alphaproteobacteria</taxon>
        <taxon>Sphingomonadales</taxon>
        <taxon>Sphingomonadaceae</taxon>
        <taxon>Sphingomonas</taxon>
    </lineage>
</organism>
<name>A0ABS7PTC6_9SPHN</name>
<dbReference type="RefSeq" id="WP_222991613.1">
    <property type="nucleotide sequence ID" value="NZ_JAINVV010000009.1"/>
</dbReference>
<evidence type="ECO:0008006" key="3">
    <source>
        <dbReference type="Google" id="ProtNLM"/>
    </source>
</evidence>
<dbReference type="InterPro" id="IPR027417">
    <property type="entry name" value="P-loop_NTPase"/>
</dbReference>
<keyword evidence="2" id="KW-1185">Reference proteome</keyword>
<gene>
    <name evidence="1" type="ORF">K7G82_19555</name>
</gene>
<comment type="caution">
    <text evidence="1">The sequence shown here is derived from an EMBL/GenBank/DDBJ whole genome shotgun (WGS) entry which is preliminary data.</text>
</comment>
<sequence length="174" mass="19315">MLWVQDRVALRDHGRPYPHWCRARPKAEGPGILHIVARDAGQALWAMEEGLRCAELSAVIGEVAGNPRALDFTATRRLAVAAERFGVPALLLRLGSQADLSGARMRWRARSRPSLVPRWNVAAPGMPIWSLELFRARGARPGQWDAAYDRAADRLDLVSPLRDPALGEGERRRG</sequence>
<dbReference type="Gene3D" id="3.40.50.300">
    <property type="entry name" value="P-loop containing nucleotide triphosphate hydrolases"/>
    <property type="match status" value="1"/>
</dbReference>
<proteinExistence type="predicted"/>
<dbReference type="EMBL" id="JAINVV010000009">
    <property type="protein sequence ID" value="MBY8824511.1"/>
    <property type="molecule type" value="Genomic_DNA"/>
</dbReference>
<dbReference type="Proteomes" id="UP000706039">
    <property type="component" value="Unassembled WGS sequence"/>
</dbReference>
<dbReference type="SUPFAM" id="SSF52540">
    <property type="entry name" value="P-loop containing nucleoside triphosphate hydrolases"/>
    <property type="match status" value="1"/>
</dbReference>
<protein>
    <recommendedName>
        <fullName evidence="3">Protein ImuA</fullName>
    </recommendedName>
</protein>
<evidence type="ECO:0000313" key="1">
    <source>
        <dbReference type="EMBL" id="MBY8824511.1"/>
    </source>
</evidence>